<protein>
    <submittedName>
        <fullName evidence="7">Multidrug resistance protein 3</fullName>
    </submittedName>
</protein>
<organism evidence="7 8">
    <name type="scientific">Meiothermus granaticius NBRC 107808</name>
    <dbReference type="NCBI Taxonomy" id="1227551"/>
    <lineage>
        <taxon>Bacteria</taxon>
        <taxon>Thermotogati</taxon>
        <taxon>Deinococcota</taxon>
        <taxon>Deinococci</taxon>
        <taxon>Thermales</taxon>
        <taxon>Thermaceae</taxon>
        <taxon>Meiothermus</taxon>
    </lineage>
</organism>
<dbReference type="Gene3D" id="1.20.1250.20">
    <property type="entry name" value="MFS general substrate transporter like domains"/>
    <property type="match status" value="1"/>
</dbReference>
<accession>A0A399F739</accession>
<name>A0A399F739_9DEIN</name>
<dbReference type="PANTHER" id="PTHR23501">
    <property type="entry name" value="MAJOR FACILITATOR SUPERFAMILY"/>
    <property type="match status" value="1"/>
</dbReference>
<sequence length="406" mass="42312">MTILPLTLGVVVGATGSGILSGRLGRYKTLLIVGSVWLVGIFLLLHFLLQVDTPLWFAILLFFLLGLGLGPSQSLLQVAAQNNVPMQRIGSATAFTQFVRQIGSTIGIALLGTVLSNNLHNATCAAFPQSPDCQPGAVVRNAGAQQNTDIDAEFKQLETLLVAALKGDEGAYAQLQANPTIPAEVKARLIKGGIPAQFKLLEERAVAAAKGDVQAYNELVSDPLVPAEFKKQLVKGGIPAQVQAQNAQLLATLEKALGGDAASKQALLANPQVPQQIKGLLQGPTPPAQAIPGILAGVQKGLQAAEPQIVAQIEAQAIPQIQKGIEQAQGPALEAATSAAVKGLEETKVKLKGALETGITNAERNIFLYAAVFILISLIFTLLLPDEVLRGGSGFGARGGQPSVAH</sequence>
<dbReference type="AlphaFoldDB" id="A0A399F739"/>
<dbReference type="EMBL" id="QWLB01000028">
    <property type="protein sequence ID" value="RIH91930.1"/>
    <property type="molecule type" value="Genomic_DNA"/>
</dbReference>
<comment type="caution">
    <text evidence="7">The sequence shown here is derived from an EMBL/GenBank/DDBJ whole genome shotgun (WGS) entry which is preliminary data.</text>
</comment>
<feature type="transmembrane region" description="Helical" evidence="5">
    <location>
        <begin position="366"/>
        <end position="384"/>
    </location>
</feature>
<comment type="subcellular location">
    <subcellularLocation>
        <location evidence="1">Membrane</location>
        <topology evidence="1">Multi-pass membrane protein</topology>
    </subcellularLocation>
</comment>
<dbReference type="PANTHER" id="PTHR23501:SF197">
    <property type="entry name" value="COMD"/>
    <property type="match status" value="1"/>
</dbReference>
<keyword evidence="3 5" id="KW-1133">Transmembrane helix</keyword>
<evidence type="ECO:0000256" key="1">
    <source>
        <dbReference type="ARBA" id="ARBA00004141"/>
    </source>
</evidence>
<dbReference type="InterPro" id="IPR011701">
    <property type="entry name" value="MFS"/>
</dbReference>
<proteinExistence type="predicted"/>
<dbReference type="Proteomes" id="UP000266178">
    <property type="component" value="Unassembled WGS sequence"/>
</dbReference>
<dbReference type="GO" id="GO:0005886">
    <property type="term" value="C:plasma membrane"/>
    <property type="evidence" value="ECO:0007669"/>
    <property type="project" value="TreeGrafter"/>
</dbReference>
<keyword evidence="8" id="KW-1185">Reference proteome</keyword>
<feature type="transmembrane region" description="Helical" evidence="5">
    <location>
        <begin position="55"/>
        <end position="76"/>
    </location>
</feature>
<evidence type="ECO:0000256" key="4">
    <source>
        <dbReference type="ARBA" id="ARBA00023136"/>
    </source>
</evidence>
<evidence type="ECO:0000313" key="7">
    <source>
        <dbReference type="EMBL" id="RIH91930.1"/>
    </source>
</evidence>
<gene>
    <name evidence="7" type="primary">bmr3_2</name>
    <name evidence="7" type="ORF">Mgrana_02111</name>
</gene>
<dbReference type="InterPro" id="IPR020846">
    <property type="entry name" value="MFS_dom"/>
</dbReference>
<feature type="domain" description="Major facilitator superfamily (MFS) profile" evidence="6">
    <location>
        <begin position="1"/>
        <end position="170"/>
    </location>
</feature>
<dbReference type="GO" id="GO:0022857">
    <property type="term" value="F:transmembrane transporter activity"/>
    <property type="evidence" value="ECO:0007669"/>
    <property type="project" value="InterPro"/>
</dbReference>
<evidence type="ECO:0000256" key="2">
    <source>
        <dbReference type="ARBA" id="ARBA00022692"/>
    </source>
</evidence>
<dbReference type="SUPFAM" id="SSF103473">
    <property type="entry name" value="MFS general substrate transporter"/>
    <property type="match status" value="1"/>
</dbReference>
<feature type="transmembrane region" description="Helical" evidence="5">
    <location>
        <begin position="6"/>
        <end position="22"/>
    </location>
</feature>
<dbReference type="PROSITE" id="PS50850">
    <property type="entry name" value="MFS"/>
    <property type="match status" value="1"/>
</dbReference>
<evidence type="ECO:0000259" key="6">
    <source>
        <dbReference type="PROSITE" id="PS50850"/>
    </source>
</evidence>
<dbReference type="Pfam" id="PF07690">
    <property type="entry name" value="MFS_1"/>
    <property type="match status" value="1"/>
</dbReference>
<feature type="transmembrane region" description="Helical" evidence="5">
    <location>
        <begin position="29"/>
        <end position="49"/>
    </location>
</feature>
<reference evidence="7 8" key="1">
    <citation type="submission" date="2018-08" db="EMBL/GenBank/DDBJ databases">
        <title>Meiothermus granaticius genome AF-68 sequencing project.</title>
        <authorList>
            <person name="Da Costa M.S."/>
            <person name="Albuquerque L."/>
            <person name="Raposo P."/>
            <person name="Froufe H.J.C."/>
            <person name="Barroso C.S."/>
            <person name="Egas C."/>
        </authorList>
    </citation>
    <scope>NUCLEOTIDE SEQUENCE [LARGE SCALE GENOMIC DNA]</scope>
    <source>
        <strain evidence="7 8">AF-68</strain>
    </source>
</reference>
<dbReference type="InterPro" id="IPR036259">
    <property type="entry name" value="MFS_trans_sf"/>
</dbReference>
<evidence type="ECO:0000256" key="3">
    <source>
        <dbReference type="ARBA" id="ARBA00022989"/>
    </source>
</evidence>
<keyword evidence="2 5" id="KW-0812">Transmembrane</keyword>
<evidence type="ECO:0000256" key="5">
    <source>
        <dbReference type="SAM" id="Phobius"/>
    </source>
</evidence>
<keyword evidence="4 5" id="KW-0472">Membrane</keyword>
<evidence type="ECO:0000313" key="8">
    <source>
        <dbReference type="Proteomes" id="UP000266178"/>
    </source>
</evidence>